<proteinExistence type="inferred from homology"/>
<dbReference type="GO" id="GO:0005102">
    <property type="term" value="F:signaling receptor binding"/>
    <property type="evidence" value="ECO:0007669"/>
    <property type="project" value="InterPro"/>
</dbReference>
<keyword evidence="7" id="KW-1185">Reference proteome</keyword>
<dbReference type="GO" id="GO:0002080">
    <property type="term" value="C:acrosomal membrane"/>
    <property type="evidence" value="ECO:0007669"/>
    <property type="project" value="TreeGrafter"/>
</dbReference>
<dbReference type="InterPro" id="IPR036179">
    <property type="entry name" value="Ig-like_dom_sf"/>
</dbReference>
<dbReference type="GO" id="GO:0005886">
    <property type="term" value="C:plasma membrane"/>
    <property type="evidence" value="ECO:0007669"/>
    <property type="project" value="TreeGrafter"/>
</dbReference>
<dbReference type="PANTHER" id="PTHR35540:SF1">
    <property type="entry name" value="IZUMO SPERM-EGG FUSION PROTEIN 1"/>
    <property type="match status" value="1"/>
</dbReference>
<dbReference type="OrthoDB" id="9907157at2759"/>
<dbReference type="InterPro" id="IPR007110">
    <property type="entry name" value="Ig-like_dom"/>
</dbReference>
<dbReference type="AlphaFoldDB" id="A0A8C5PXC9"/>
<name>A0A8C5PXC9_9ANUR</name>
<comment type="similarity">
    <text evidence="1">Belongs to the Izumo family.</text>
</comment>
<reference evidence="6" key="1">
    <citation type="submission" date="2025-08" db="UniProtKB">
        <authorList>
            <consortium name="Ensembl"/>
        </authorList>
    </citation>
    <scope>IDENTIFICATION</scope>
</reference>
<dbReference type="GO" id="GO:0007342">
    <property type="term" value="P:fusion of sperm to egg plasma membrane involved in single fertilization"/>
    <property type="evidence" value="ECO:0007669"/>
    <property type="project" value="InterPro"/>
</dbReference>
<evidence type="ECO:0000256" key="2">
    <source>
        <dbReference type="ARBA" id="ARBA00022729"/>
    </source>
</evidence>
<dbReference type="Gene3D" id="2.60.40.10">
    <property type="entry name" value="Immunoglobulins"/>
    <property type="match status" value="1"/>
</dbReference>
<organism evidence="6 7">
    <name type="scientific">Leptobrachium leishanense</name>
    <name type="common">Leishan spiny toad</name>
    <dbReference type="NCBI Taxonomy" id="445787"/>
    <lineage>
        <taxon>Eukaryota</taxon>
        <taxon>Metazoa</taxon>
        <taxon>Chordata</taxon>
        <taxon>Craniata</taxon>
        <taxon>Vertebrata</taxon>
        <taxon>Euteleostomi</taxon>
        <taxon>Amphibia</taxon>
        <taxon>Batrachia</taxon>
        <taxon>Anura</taxon>
        <taxon>Pelobatoidea</taxon>
        <taxon>Megophryidae</taxon>
        <taxon>Leptobrachium</taxon>
    </lineage>
</organism>
<protein>
    <recommendedName>
        <fullName evidence="5">Ig-like domain-containing protein</fullName>
    </recommendedName>
</protein>
<reference evidence="6" key="2">
    <citation type="submission" date="2025-09" db="UniProtKB">
        <authorList>
            <consortium name="Ensembl"/>
        </authorList>
    </citation>
    <scope>IDENTIFICATION</scope>
</reference>
<evidence type="ECO:0000256" key="1">
    <source>
        <dbReference type="ARBA" id="ARBA00009633"/>
    </source>
</evidence>
<feature type="transmembrane region" description="Helical" evidence="4">
    <location>
        <begin position="411"/>
        <end position="434"/>
    </location>
</feature>
<accession>A0A8C5PXC9</accession>
<dbReference type="PROSITE" id="PS50835">
    <property type="entry name" value="IG_LIKE"/>
    <property type="match status" value="1"/>
</dbReference>
<dbReference type="InterPro" id="IPR032700">
    <property type="entry name" value="IZUMO1"/>
</dbReference>
<evidence type="ECO:0000313" key="6">
    <source>
        <dbReference type="Ensembl" id="ENSLLEP00000029153.1"/>
    </source>
</evidence>
<evidence type="ECO:0000259" key="5">
    <source>
        <dbReference type="PROSITE" id="PS50835"/>
    </source>
</evidence>
<dbReference type="GO" id="GO:0086080">
    <property type="term" value="F:protein binding involved in heterotypic cell-cell adhesion"/>
    <property type="evidence" value="ECO:0007669"/>
    <property type="project" value="TreeGrafter"/>
</dbReference>
<dbReference type="SUPFAM" id="SSF48726">
    <property type="entry name" value="Immunoglobulin"/>
    <property type="match status" value="1"/>
</dbReference>
<dbReference type="Pfam" id="PF15005">
    <property type="entry name" value="IZUMO"/>
    <property type="match status" value="1"/>
</dbReference>
<keyword evidence="4" id="KW-0812">Transmembrane</keyword>
<feature type="region of interest" description="Disordered" evidence="3">
    <location>
        <begin position="53"/>
        <end position="73"/>
    </location>
</feature>
<evidence type="ECO:0000256" key="3">
    <source>
        <dbReference type="SAM" id="MobiDB-lite"/>
    </source>
</evidence>
<evidence type="ECO:0000313" key="7">
    <source>
        <dbReference type="Proteomes" id="UP000694569"/>
    </source>
</evidence>
<evidence type="ECO:0000256" key="4">
    <source>
        <dbReference type="SAM" id="Phobius"/>
    </source>
</evidence>
<sequence>MEAALDALAAEVDCKALQAWLAEDSEDEDGLVSQSTKSSVCCCCLRRRPAPVRKDKRAPAEDAPRPPRPGAQPPDTGAACLLICVWERLPVLFVLSDMTSCCLSCIHETEEKFRELKAFLNEQHEDVVEFHAMKVQAVKLYNHLLSGLESQHADKYSMEQMEMEFKKTVDMIEHSEQKGVSLYGTMVFQFSKLEERFNRTLKLQLSERFCPNLKGDMKCGMMDQTVTHCGSCKQQNNFCVGGSERCREILSRCPLCLCDPKGKCHDMRNGRSCTPCEGHRECLSESLNCGTRHLVVEEREDIVFDCTLDWHHKLENTLEYVYEKIWNKGAKVMSTTDASTLEKKFSSKSDAGEYRCTARLLNKVPVSTLTYNVKIIPSRIKIYKTRPTLPPEETTPTVKPTGLTMEEKVTYGSIILVAVSGFLLLIFAVSLYMYRRRQNQDQVKQQKRIISEEEMVQMPD</sequence>
<dbReference type="PANTHER" id="PTHR35540">
    <property type="entry name" value="IZUMO SPERM-EGG FUSION PROTEIN 1"/>
    <property type="match status" value="1"/>
</dbReference>
<dbReference type="Proteomes" id="UP000694569">
    <property type="component" value="Unplaced"/>
</dbReference>
<keyword evidence="2" id="KW-0732">Signal</keyword>
<dbReference type="GO" id="GO:0035036">
    <property type="term" value="P:sperm-egg recognition"/>
    <property type="evidence" value="ECO:0007669"/>
    <property type="project" value="InterPro"/>
</dbReference>
<dbReference type="Ensembl" id="ENSLLET00000030282.1">
    <property type="protein sequence ID" value="ENSLLEP00000029153.1"/>
    <property type="gene ID" value="ENSLLEG00000018501.1"/>
</dbReference>
<keyword evidence="4" id="KW-0472">Membrane</keyword>
<dbReference type="Pfam" id="PF16706">
    <property type="entry name" value="Izumo-Ig"/>
    <property type="match status" value="1"/>
</dbReference>
<feature type="domain" description="Ig-like" evidence="5">
    <location>
        <begin position="260"/>
        <end position="367"/>
    </location>
</feature>
<dbReference type="InterPro" id="IPR013783">
    <property type="entry name" value="Ig-like_fold"/>
</dbReference>
<dbReference type="InterPro" id="IPR029389">
    <property type="entry name" value="IZUMO"/>
</dbReference>
<dbReference type="InterPro" id="IPR032699">
    <property type="entry name" value="Izumo-Ig"/>
</dbReference>
<keyword evidence="4" id="KW-1133">Transmembrane helix</keyword>